<sequence length="265" mass="26401">MTAPAASHRPADPGFPTPIVLVAHGSRDPRAAAATRALVRAVEAAVGPGAVVRASYLDHTLPRPAQVLTALEAAGERRAVLVPLLLTEAFHGRVDIPGAVAAARADGLRMPVAVSDVLGPRIGGTVDGLLLAALRRRLAATGEKFDAVVLAAAGTRDAAARRTVAQAAGELGATLGVPCRAAYASAAPPTAGEAVAALRAGGARRVAVAAYFLAPGLLYEAAMASARDAGAVATAAPLEGAAELARLVLSRVATIDPLAASPRAA</sequence>
<dbReference type="AlphaFoldDB" id="A0A1H3G0B7"/>
<evidence type="ECO:0000313" key="4">
    <source>
        <dbReference type="Proteomes" id="UP000242415"/>
    </source>
</evidence>
<evidence type="ECO:0000256" key="2">
    <source>
        <dbReference type="ARBA" id="ARBA00023239"/>
    </source>
</evidence>
<evidence type="ECO:0000256" key="1">
    <source>
        <dbReference type="ARBA" id="ARBA00022723"/>
    </source>
</evidence>
<dbReference type="Gene3D" id="3.40.50.1400">
    <property type="match status" value="2"/>
</dbReference>
<dbReference type="STRING" id="405436.SAMN05444365_101225"/>
<dbReference type="PANTHER" id="PTHR33542">
    <property type="entry name" value="SIROHYDROCHLORIN FERROCHELATASE, CHLOROPLASTIC"/>
    <property type="match status" value="1"/>
</dbReference>
<proteinExistence type="predicted"/>
<evidence type="ECO:0000313" key="3">
    <source>
        <dbReference type="EMBL" id="SDX96600.1"/>
    </source>
</evidence>
<keyword evidence="2" id="KW-0456">Lyase</keyword>
<accession>A0A1H3G0B7</accession>
<reference evidence="4" key="1">
    <citation type="submission" date="2016-10" db="EMBL/GenBank/DDBJ databases">
        <authorList>
            <person name="Varghese N."/>
            <person name="Submissions S."/>
        </authorList>
    </citation>
    <scope>NUCLEOTIDE SEQUENCE [LARGE SCALE GENOMIC DNA]</scope>
    <source>
        <strain evidence="4">DSM 45245</strain>
    </source>
</reference>
<dbReference type="PANTHER" id="PTHR33542:SF5">
    <property type="entry name" value="FERROCHELATASE CHE1"/>
    <property type="match status" value="1"/>
</dbReference>
<dbReference type="Pfam" id="PF01903">
    <property type="entry name" value="CbiX"/>
    <property type="match status" value="2"/>
</dbReference>
<dbReference type="InterPro" id="IPR002762">
    <property type="entry name" value="CbiX-like"/>
</dbReference>
<dbReference type="CDD" id="cd03416">
    <property type="entry name" value="CbiX_SirB_N"/>
    <property type="match status" value="1"/>
</dbReference>
<dbReference type="EMBL" id="FNPH01000001">
    <property type="protein sequence ID" value="SDX96600.1"/>
    <property type="molecule type" value="Genomic_DNA"/>
</dbReference>
<name>A0A1H3G0B7_9ACTN</name>
<keyword evidence="1" id="KW-0479">Metal-binding</keyword>
<dbReference type="OrthoDB" id="482456at2"/>
<dbReference type="SUPFAM" id="SSF53800">
    <property type="entry name" value="Chelatase"/>
    <property type="match status" value="1"/>
</dbReference>
<dbReference type="InterPro" id="IPR050963">
    <property type="entry name" value="Sirohydro_Cobaltochel/CbiX"/>
</dbReference>
<dbReference type="Proteomes" id="UP000242415">
    <property type="component" value="Unassembled WGS sequence"/>
</dbReference>
<organism evidence="3 4">
    <name type="scientific">Micromonospora pattaloongensis</name>
    <dbReference type="NCBI Taxonomy" id="405436"/>
    <lineage>
        <taxon>Bacteria</taxon>
        <taxon>Bacillati</taxon>
        <taxon>Actinomycetota</taxon>
        <taxon>Actinomycetes</taxon>
        <taxon>Micromonosporales</taxon>
        <taxon>Micromonosporaceae</taxon>
        <taxon>Micromonospora</taxon>
    </lineage>
</organism>
<gene>
    <name evidence="3" type="ORF">SAMN05444365_101225</name>
</gene>
<dbReference type="GO" id="GO:0046872">
    <property type="term" value="F:metal ion binding"/>
    <property type="evidence" value="ECO:0007669"/>
    <property type="project" value="UniProtKB-KW"/>
</dbReference>
<keyword evidence="4" id="KW-1185">Reference proteome</keyword>
<protein>
    <submittedName>
        <fullName evidence="3">Sirohydrochlorin ferrochelatase</fullName>
    </submittedName>
</protein>
<dbReference type="GO" id="GO:0016829">
    <property type="term" value="F:lyase activity"/>
    <property type="evidence" value="ECO:0007669"/>
    <property type="project" value="UniProtKB-KW"/>
</dbReference>